<evidence type="ECO:0000313" key="8">
    <source>
        <dbReference type="EMBL" id="CAD7278366.1"/>
    </source>
</evidence>
<dbReference type="InterPro" id="IPR003598">
    <property type="entry name" value="Ig_sub2"/>
</dbReference>
<feature type="compositionally biased region" description="Low complexity" evidence="5">
    <location>
        <begin position="287"/>
        <end position="304"/>
    </location>
</feature>
<keyword evidence="4 6" id="KW-0472">Membrane</keyword>
<sequence length="423" mass="47461">MLHRFYITDGNWKTVHFAERVLTKPILTISPETTTAIVGSNVTLACKAISSTAYIMYWEYEAPVDDKFNTTPKSVPIEVKGANKTLLVLTNVTFEDEGKYSCRAENNYGESVVTAYVKVVPAPEEPNNMLIWIVVGALSTMVVLLLLSCIGIRYRAVRYKRRCNEMVKGLIYEFKRVIVEPQPDSVTPRVYIERVKYSPEEMTLRSEMLLGKANSGNSDVRYSGEYIRFDFAGRQMNSGSFCKTILTKQMESGYETPFSMPLTPPSSCKASSPSYENDDVRGMRHTSGSSGYNSSNGSGHGSISMHLLHHGNRQHQQFDSEMGSSGLTTVELVKFCYQVARGMEYLASKRVSSHYEFKDYQIMSDCWMDDPRERPTFNALVARLDYILSTWAGPNQGYITVMSGDQSDSSASSDAPFRTECSV</sequence>
<keyword evidence="2 6" id="KW-0812">Transmembrane</keyword>
<dbReference type="InterPro" id="IPR007110">
    <property type="entry name" value="Ig-like_dom"/>
</dbReference>
<proteinExistence type="predicted"/>
<dbReference type="PROSITE" id="PS50835">
    <property type="entry name" value="IG_LIKE"/>
    <property type="match status" value="1"/>
</dbReference>
<dbReference type="InterPro" id="IPR003599">
    <property type="entry name" value="Ig_sub"/>
</dbReference>
<organism evidence="8">
    <name type="scientific">Notodromas monacha</name>
    <dbReference type="NCBI Taxonomy" id="399045"/>
    <lineage>
        <taxon>Eukaryota</taxon>
        <taxon>Metazoa</taxon>
        <taxon>Ecdysozoa</taxon>
        <taxon>Arthropoda</taxon>
        <taxon>Crustacea</taxon>
        <taxon>Oligostraca</taxon>
        <taxon>Ostracoda</taxon>
        <taxon>Podocopa</taxon>
        <taxon>Podocopida</taxon>
        <taxon>Cypridocopina</taxon>
        <taxon>Cypridoidea</taxon>
        <taxon>Cyprididae</taxon>
        <taxon>Notodromas</taxon>
    </lineage>
</organism>
<evidence type="ECO:0000256" key="3">
    <source>
        <dbReference type="ARBA" id="ARBA00022989"/>
    </source>
</evidence>
<dbReference type="OrthoDB" id="6380902at2759"/>
<evidence type="ECO:0000259" key="7">
    <source>
        <dbReference type="PROSITE" id="PS50835"/>
    </source>
</evidence>
<comment type="subcellular location">
    <subcellularLocation>
        <location evidence="1">Membrane</location>
    </subcellularLocation>
</comment>
<feature type="region of interest" description="Disordered" evidence="5">
    <location>
        <begin position="256"/>
        <end position="305"/>
    </location>
</feature>
<dbReference type="Pfam" id="PF13927">
    <property type="entry name" value="Ig_3"/>
    <property type="match status" value="1"/>
</dbReference>
<dbReference type="SMART" id="SM00408">
    <property type="entry name" value="IGc2"/>
    <property type="match status" value="1"/>
</dbReference>
<dbReference type="GO" id="GO:0005886">
    <property type="term" value="C:plasma membrane"/>
    <property type="evidence" value="ECO:0007669"/>
    <property type="project" value="TreeGrafter"/>
</dbReference>
<dbReference type="EMBL" id="CAJPEX010001209">
    <property type="protein sequence ID" value="CAG0918518.1"/>
    <property type="molecule type" value="Genomic_DNA"/>
</dbReference>
<evidence type="ECO:0000256" key="5">
    <source>
        <dbReference type="SAM" id="MobiDB-lite"/>
    </source>
</evidence>
<evidence type="ECO:0000256" key="4">
    <source>
        <dbReference type="ARBA" id="ARBA00023136"/>
    </source>
</evidence>
<dbReference type="GO" id="GO:0043235">
    <property type="term" value="C:receptor complex"/>
    <property type="evidence" value="ECO:0007669"/>
    <property type="project" value="TreeGrafter"/>
</dbReference>
<name>A0A7R9GDB7_9CRUS</name>
<feature type="domain" description="Ig-like" evidence="7">
    <location>
        <begin position="25"/>
        <end position="118"/>
    </location>
</feature>
<keyword evidence="9" id="KW-1185">Reference proteome</keyword>
<dbReference type="InterPro" id="IPR036179">
    <property type="entry name" value="Ig-like_dom_sf"/>
</dbReference>
<dbReference type="SUPFAM" id="SSF48726">
    <property type="entry name" value="Immunoglobulin"/>
    <property type="match status" value="1"/>
</dbReference>
<dbReference type="Gene3D" id="2.60.40.10">
    <property type="entry name" value="Immunoglobulins"/>
    <property type="match status" value="1"/>
</dbReference>
<evidence type="ECO:0000256" key="6">
    <source>
        <dbReference type="SAM" id="Phobius"/>
    </source>
</evidence>
<feature type="transmembrane region" description="Helical" evidence="6">
    <location>
        <begin position="129"/>
        <end position="152"/>
    </location>
</feature>
<dbReference type="GO" id="GO:0007169">
    <property type="term" value="P:cell surface receptor protein tyrosine kinase signaling pathway"/>
    <property type="evidence" value="ECO:0007669"/>
    <property type="project" value="TreeGrafter"/>
</dbReference>
<feature type="region of interest" description="Disordered" evidence="5">
    <location>
        <begin position="403"/>
        <end position="423"/>
    </location>
</feature>
<gene>
    <name evidence="8" type="ORF">NMOB1V02_LOCUS6073</name>
</gene>
<dbReference type="PANTHER" id="PTHR24416:SF611">
    <property type="entry name" value="TYROSINE-PROTEIN KINASE TRANSMEMBRANE RECEPTOR ROR"/>
    <property type="match status" value="1"/>
</dbReference>
<feature type="compositionally biased region" description="Polar residues" evidence="5">
    <location>
        <begin position="265"/>
        <end position="275"/>
    </location>
</feature>
<dbReference type="PIRSF" id="PIRSF000615">
    <property type="entry name" value="TyrPK_CSF1-R"/>
    <property type="match status" value="1"/>
</dbReference>
<dbReference type="PANTHER" id="PTHR24416">
    <property type="entry name" value="TYROSINE-PROTEIN KINASE RECEPTOR"/>
    <property type="match status" value="1"/>
</dbReference>
<dbReference type="AlphaFoldDB" id="A0A7R9GDB7"/>
<dbReference type="InterPro" id="IPR013783">
    <property type="entry name" value="Ig-like_fold"/>
</dbReference>
<dbReference type="Proteomes" id="UP000678499">
    <property type="component" value="Unassembled WGS sequence"/>
</dbReference>
<dbReference type="GO" id="GO:0004714">
    <property type="term" value="F:transmembrane receptor protein tyrosine kinase activity"/>
    <property type="evidence" value="ECO:0007669"/>
    <property type="project" value="TreeGrafter"/>
</dbReference>
<evidence type="ECO:0000313" key="9">
    <source>
        <dbReference type="Proteomes" id="UP000678499"/>
    </source>
</evidence>
<evidence type="ECO:0000256" key="1">
    <source>
        <dbReference type="ARBA" id="ARBA00004370"/>
    </source>
</evidence>
<accession>A0A7R9GDB7</accession>
<reference evidence="8" key="1">
    <citation type="submission" date="2020-11" db="EMBL/GenBank/DDBJ databases">
        <authorList>
            <person name="Tran Van P."/>
        </authorList>
    </citation>
    <scope>NUCLEOTIDE SEQUENCE</scope>
</reference>
<keyword evidence="3 6" id="KW-1133">Transmembrane helix</keyword>
<dbReference type="EMBL" id="OA883246">
    <property type="protein sequence ID" value="CAD7278366.1"/>
    <property type="molecule type" value="Genomic_DNA"/>
</dbReference>
<dbReference type="SMART" id="SM00409">
    <property type="entry name" value="IG"/>
    <property type="match status" value="1"/>
</dbReference>
<dbReference type="InterPro" id="IPR050122">
    <property type="entry name" value="RTK"/>
</dbReference>
<protein>
    <recommendedName>
        <fullName evidence="7">Ig-like domain-containing protein</fullName>
    </recommendedName>
</protein>
<evidence type="ECO:0000256" key="2">
    <source>
        <dbReference type="ARBA" id="ARBA00022692"/>
    </source>
</evidence>